<dbReference type="PANTHER" id="PTHR30118">
    <property type="entry name" value="HTH-TYPE TRANSCRIPTIONAL REGULATOR LEUO-RELATED"/>
    <property type="match status" value="1"/>
</dbReference>
<reference evidence="6 7" key="1">
    <citation type="submission" date="2020-11" db="EMBL/GenBank/DDBJ databases">
        <title>Enhanced detection system for hospital associated transmission using whole genome sequencing surveillance.</title>
        <authorList>
            <person name="Harrison L.H."/>
            <person name="Van Tyne D."/>
            <person name="Marsh J.W."/>
            <person name="Griffith M.P."/>
            <person name="Snyder D.J."/>
            <person name="Cooper V.S."/>
            <person name="Mustapha M."/>
        </authorList>
    </citation>
    <scope>NUCLEOTIDE SEQUENCE [LARGE SCALE GENOMIC DNA]</scope>
    <source>
        <strain evidence="6 7">SER00230</strain>
    </source>
</reference>
<comment type="caution">
    <text evidence="6">The sequence shown here is derived from an EMBL/GenBank/DDBJ whole genome shotgun (WGS) entry which is preliminary data.</text>
</comment>
<dbReference type="EMBL" id="JADULK010000019">
    <property type="protein sequence ID" value="MBH1932571.1"/>
    <property type="molecule type" value="Genomic_DNA"/>
</dbReference>
<dbReference type="InterPro" id="IPR005119">
    <property type="entry name" value="LysR_subst-bd"/>
</dbReference>
<keyword evidence="7" id="KW-1185">Reference proteome</keyword>
<accession>A0ABS0MJQ4</accession>
<dbReference type="InterPro" id="IPR036390">
    <property type="entry name" value="WH_DNA-bd_sf"/>
</dbReference>
<dbReference type="Gene3D" id="1.10.10.10">
    <property type="entry name" value="Winged helix-like DNA-binding domain superfamily/Winged helix DNA-binding domain"/>
    <property type="match status" value="1"/>
</dbReference>
<proteinExistence type="inferred from homology"/>
<evidence type="ECO:0000256" key="4">
    <source>
        <dbReference type="ARBA" id="ARBA00023163"/>
    </source>
</evidence>
<dbReference type="Pfam" id="PF03466">
    <property type="entry name" value="LysR_substrate"/>
    <property type="match status" value="1"/>
</dbReference>
<evidence type="ECO:0000256" key="2">
    <source>
        <dbReference type="ARBA" id="ARBA00023015"/>
    </source>
</evidence>
<dbReference type="InterPro" id="IPR050389">
    <property type="entry name" value="LysR-type_TF"/>
</dbReference>
<keyword evidence="2" id="KW-0805">Transcription regulation</keyword>
<dbReference type="PRINTS" id="PR00039">
    <property type="entry name" value="HTHLYSR"/>
</dbReference>
<evidence type="ECO:0000256" key="1">
    <source>
        <dbReference type="ARBA" id="ARBA00009437"/>
    </source>
</evidence>
<evidence type="ECO:0000313" key="6">
    <source>
        <dbReference type="EMBL" id="MBH1932571.1"/>
    </source>
</evidence>
<gene>
    <name evidence="6" type="ORF">I5U13_23215</name>
</gene>
<organism evidence="6 7">
    <name type="scientific">Serratia rubidaea</name>
    <name type="common">Serratia marinorubra</name>
    <dbReference type="NCBI Taxonomy" id="61652"/>
    <lineage>
        <taxon>Bacteria</taxon>
        <taxon>Pseudomonadati</taxon>
        <taxon>Pseudomonadota</taxon>
        <taxon>Gammaproteobacteria</taxon>
        <taxon>Enterobacterales</taxon>
        <taxon>Yersiniaceae</taxon>
        <taxon>Serratia</taxon>
    </lineage>
</organism>
<dbReference type="PANTHER" id="PTHR30118:SF15">
    <property type="entry name" value="TRANSCRIPTIONAL REGULATORY PROTEIN"/>
    <property type="match status" value="1"/>
</dbReference>
<dbReference type="Gene3D" id="3.40.190.10">
    <property type="entry name" value="Periplasmic binding protein-like II"/>
    <property type="match status" value="2"/>
</dbReference>
<evidence type="ECO:0000313" key="7">
    <source>
        <dbReference type="Proteomes" id="UP000624159"/>
    </source>
</evidence>
<feature type="domain" description="HTH lysR-type" evidence="5">
    <location>
        <begin position="25"/>
        <end position="82"/>
    </location>
</feature>
<name>A0ABS0MJQ4_SERRU</name>
<dbReference type="SUPFAM" id="SSF46785">
    <property type="entry name" value="Winged helix' DNA-binding domain"/>
    <property type="match status" value="1"/>
</dbReference>
<dbReference type="CDD" id="cd08464">
    <property type="entry name" value="PBP2_DntR_like_2"/>
    <property type="match status" value="1"/>
</dbReference>
<sequence length="324" mass="36837">MYCPITSFKLIRLIVNIRENDFNRIDLNLLTVLLVLYRERSVTRAAQKLFLGQPAVSGALARLREMFNDPLFVRSAKGMEPTPRAVSLVAELAPLMENMQQVLFQQPEFSPARARQTFRLGVTDWVESWLIPPLYQFLRHHAPGVRLQVTATDPFQDAALLMRDEIDLAISVAVDAPHAVVRQVLTTMGYQTFWHPQQQQPSTPLTLEAYTRADHLLVSYLGADSSQIDRQLATLGKRRRVVYTTPHFATLPLLLQRSAAFATVPAGLETNWRQHYGLCASPPPLEIAPFEVAMLWHRRRDREPALLWLRQTVNTLLAEAGRRG</sequence>
<comment type="similarity">
    <text evidence="1">Belongs to the LysR transcriptional regulatory family.</text>
</comment>
<dbReference type="Pfam" id="PF00126">
    <property type="entry name" value="HTH_1"/>
    <property type="match status" value="1"/>
</dbReference>
<keyword evidence="3" id="KW-0238">DNA-binding</keyword>
<dbReference type="Proteomes" id="UP000624159">
    <property type="component" value="Unassembled WGS sequence"/>
</dbReference>
<evidence type="ECO:0000256" key="3">
    <source>
        <dbReference type="ARBA" id="ARBA00023125"/>
    </source>
</evidence>
<protein>
    <submittedName>
        <fullName evidence="6">LysR family transcriptional regulator</fullName>
    </submittedName>
</protein>
<dbReference type="PROSITE" id="PS50931">
    <property type="entry name" value="HTH_LYSR"/>
    <property type="match status" value="1"/>
</dbReference>
<evidence type="ECO:0000259" key="5">
    <source>
        <dbReference type="PROSITE" id="PS50931"/>
    </source>
</evidence>
<dbReference type="InterPro" id="IPR000847">
    <property type="entry name" value="LysR_HTH_N"/>
</dbReference>
<keyword evidence="4" id="KW-0804">Transcription</keyword>
<dbReference type="SUPFAM" id="SSF53850">
    <property type="entry name" value="Periplasmic binding protein-like II"/>
    <property type="match status" value="1"/>
</dbReference>
<dbReference type="InterPro" id="IPR036388">
    <property type="entry name" value="WH-like_DNA-bd_sf"/>
</dbReference>